<dbReference type="GO" id="GO:0042254">
    <property type="term" value="P:ribosome biogenesis"/>
    <property type="evidence" value="ECO:0007669"/>
    <property type="project" value="UniProtKB-KW"/>
</dbReference>
<evidence type="ECO:0000256" key="2">
    <source>
        <dbReference type="ARBA" id="ARBA00022517"/>
    </source>
</evidence>
<feature type="region of interest" description="Disordered" evidence="8">
    <location>
        <begin position="349"/>
        <end position="390"/>
    </location>
</feature>
<dbReference type="Pfam" id="PF22298">
    <property type="entry name" value="Tsr1_G-like"/>
    <property type="match status" value="1"/>
</dbReference>
<keyword evidence="11" id="KW-1185">Reference proteome</keyword>
<dbReference type="InterPro" id="IPR012948">
    <property type="entry name" value="AARP2CN"/>
</dbReference>
<keyword evidence="12" id="KW-1267">Proteomics identification</keyword>
<feature type="compositionally biased region" description="Acidic residues" evidence="8">
    <location>
        <begin position="438"/>
        <end position="452"/>
    </location>
</feature>
<gene>
    <name evidence="10" type="primary">SMG6</name>
</gene>
<feature type="compositionally biased region" description="Basic and acidic residues" evidence="8">
    <location>
        <begin position="837"/>
        <end position="854"/>
    </location>
</feature>
<keyword evidence="7" id="KW-0175">Coiled coil</keyword>
<feature type="domain" description="Bms1-type G" evidence="9">
    <location>
        <begin position="82"/>
        <end position="242"/>
    </location>
</feature>
<sequence>MVAAGAHRAGPLKQQNKAHKGGKHRGTAQRRSGGRVSVKALPHRRRRDLNRVDRRHQALQLRRQRKEAVLAEKRSLGSRDGPPHLVVVVPLHARAAAHDGLRLLQSQDSAVVHVDEGKAGSFAILCPRLKQRWRFVTAQAGDLHAVMDLAKVADSLLFVLDPMDGWDSTGEHCLSCLFAQGLPSYALAVPGGTDLPPKKRIDAKKKVAKAIEKWFPEVKLFPLNTEQESSVLLRHLATQKQRHLAFRDRRAHMLAYAAEFVPSQESDQVGTLKVSGFVRGQTLNVNSLVHIVGHGDFQMSQVDAPPDPLSLNPRVVKGQKKSQGMDVQEDSANGTDEMEEDVKILMKADASKQESLQSEVVPDPMEGEQTWPTEEELQEAEASQKENKRVVKVPKGTSKYQAAWIVDDGEEGSEEEDDDEDDDFGDDMMEEAVSQEGESSEEEEELAEEECETMTVSECVRDDQYDEKVEEDEQMLEKYKQERMDEMFPDEVDTPRDVPARVRFQKYRGLKSFRTSPWDPKENLPRDYARIYQFQDFSRTRKNIFRQIEKEETEGASVGWYVTLHVCNVPVSVMESFKEGKPLVLFSLLPHEQKMSVLNFLVRRHPSNSDPVKAKEELIFHCGFRRFRASPLFSQHTSADKHKLERFLRLDAALVVTVYAPITFPPASVLVFKQRSNGMHDLIATGSLLAVDPDRIIIKRLVLSGHPFKIFTKAAVVRYMFFNREDVMWFKPVELRTKWGRRGHIKEPLGTHGHMKCHFDGQLKSQDTVLLNLYKRVYPKWTYDPYVPEPVPWVRSESALPVQEEVKEPRHRKDNRRPDLEIYKPGLSRLRSKLVPPKHEASEKERSGAEEGKGESGPSGGGSFRRRASSHGELQHGDSLNQNGPSLGNKEAETKGGLQSQEDSCTPLAVDECCAKTTRRAKKPDQQIYQPGKRLHLVAKELAVRLATEEITSKVEQLRVEGGEETEKGTAEDNNRKTKSSKEDREGSQAGDGVKASRADKGRRLERSDRMRRAHDEVMQGKLGATKRYSRSDKRRSRYRTCSTSSAGSNNSVDGIPLVDGMERRQERARMRPRKQLSASSTDSLDDDRIDEAEAYASNRVSDRKKRSEQNRASRSESEWSSNGREVKGHFRVTFDSKTMNRDIILADTDKKNTLKAFSSCNDSETLEARSQSREPQGRGRGILFLPANTDLSASAVGSPEPSHPGPRLLLGGAGSKGSRSRGRGGTARRLWDPNNPDQKPALKSQTPQLHFLDTDDEVSPTSWAEARQAQTSYYKFQNSDNPYYYPRAAGQGPQYPYGGYSLQYPMGPSNGVYPGAFYPGYPGQAGQYMCGPLTPAPLSPEMEQQMRNMQQQELSKLLREAGNQEQQLSNLLSRDRISPEGLEKMAQLRVEMLQLYERCILMDIEFSDTQNVDQLLWKNAFYQVIEKFRQLLKDPLGENAQEIRNKLLQLLDEVRRE</sequence>
<evidence type="ECO:0000256" key="1">
    <source>
        <dbReference type="ARBA" id="ARBA00004604"/>
    </source>
</evidence>
<dbReference type="PANTHER" id="PTHR12858">
    <property type="entry name" value="RIBOSOME BIOGENESIS PROTEIN"/>
    <property type="match status" value="1"/>
</dbReference>
<dbReference type="SUPFAM" id="SSF48452">
    <property type="entry name" value="TPR-like"/>
    <property type="match status" value="1"/>
</dbReference>
<feature type="compositionally biased region" description="Basic and acidic residues" evidence="8">
    <location>
        <begin position="948"/>
        <end position="987"/>
    </location>
</feature>
<feature type="compositionally biased region" description="Basic residues" evidence="8">
    <location>
        <begin position="16"/>
        <end position="28"/>
    </location>
</feature>
<feature type="compositionally biased region" description="Basic and acidic residues" evidence="8">
    <location>
        <begin position="995"/>
        <end position="1019"/>
    </location>
</feature>
<evidence type="ECO:0000256" key="5">
    <source>
        <dbReference type="ARBA" id="ARBA00038288"/>
    </source>
</evidence>
<evidence type="ECO:0000256" key="4">
    <source>
        <dbReference type="ARBA" id="ARBA00037087"/>
    </source>
</evidence>
<evidence type="ECO:0000256" key="8">
    <source>
        <dbReference type="SAM" id="MobiDB-lite"/>
    </source>
</evidence>
<dbReference type="GO" id="GO:0005730">
    <property type="term" value="C:nucleolus"/>
    <property type="evidence" value="ECO:0007669"/>
    <property type="project" value="UniProtKB-SubCell"/>
</dbReference>
<dbReference type="InterPro" id="IPR011990">
    <property type="entry name" value="TPR-like_helical_dom_sf"/>
</dbReference>
<evidence type="ECO:0000256" key="7">
    <source>
        <dbReference type="SAM" id="Coils"/>
    </source>
</evidence>
<evidence type="ECO:0000259" key="9">
    <source>
        <dbReference type="PROSITE" id="PS51714"/>
    </source>
</evidence>
<accession>A0A8V1ANL1</accession>
<keyword evidence="2" id="KW-0690">Ribosome biogenesis</keyword>
<feature type="region of interest" description="Disordered" evidence="8">
    <location>
        <begin position="803"/>
        <end position="908"/>
    </location>
</feature>
<feature type="compositionally biased region" description="Basic and acidic residues" evidence="8">
    <location>
        <begin position="1167"/>
        <end position="1178"/>
    </location>
</feature>
<reference evidence="10" key="2">
    <citation type="submission" date="2025-08" db="UniProtKB">
        <authorList>
            <consortium name="Ensembl"/>
        </authorList>
    </citation>
    <scope>IDENTIFICATION</scope>
    <source>
        <strain evidence="10">broiler</strain>
    </source>
</reference>
<evidence type="ECO:0000313" key="11">
    <source>
        <dbReference type="Proteomes" id="UP000000539"/>
    </source>
</evidence>
<evidence type="ECO:0000256" key="6">
    <source>
        <dbReference type="ARBA" id="ARBA00040070"/>
    </source>
</evidence>
<feature type="region of interest" description="Disordered" evidence="8">
    <location>
        <begin position="1"/>
        <end position="37"/>
    </location>
</feature>
<dbReference type="PANTHER" id="PTHR12858:SF1">
    <property type="entry name" value="PRE-RRNA-PROCESSING PROTEIN TSR1 HOMOLOG"/>
    <property type="match status" value="1"/>
</dbReference>
<reference evidence="10" key="3">
    <citation type="submission" date="2025-09" db="UniProtKB">
        <authorList>
            <consortium name="Ensembl"/>
        </authorList>
    </citation>
    <scope>IDENTIFICATION</scope>
    <source>
        <strain evidence="10">broiler</strain>
    </source>
</reference>
<feature type="compositionally biased region" description="Acidic residues" evidence="8">
    <location>
        <begin position="1084"/>
        <end position="1094"/>
    </location>
</feature>
<organism evidence="10 11">
    <name type="scientific">Gallus gallus</name>
    <name type="common">Chicken</name>
    <dbReference type="NCBI Taxonomy" id="9031"/>
    <lineage>
        <taxon>Eukaryota</taxon>
        <taxon>Metazoa</taxon>
        <taxon>Chordata</taxon>
        <taxon>Craniata</taxon>
        <taxon>Vertebrata</taxon>
        <taxon>Euteleostomi</taxon>
        <taxon>Archelosauria</taxon>
        <taxon>Archosauria</taxon>
        <taxon>Dinosauria</taxon>
        <taxon>Saurischia</taxon>
        <taxon>Theropoda</taxon>
        <taxon>Coelurosauria</taxon>
        <taxon>Aves</taxon>
        <taxon>Neognathae</taxon>
        <taxon>Galloanserae</taxon>
        <taxon>Galliformes</taxon>
        <taxon>Phasianidae</taxon>
        <taxon>Phasianinae</taxon>
        <taxon>Gallus</taxon>
    </lineage>
</organism>
<feature type="region of interest" description="Disordered" evidence="8">
    <location>
        <begin position="1162"/>
        <end position="1263"/>
    </location>
</feature>
<dbReference type="OrthoDB" id="2017974at2759"/>
<dbReference type="Proteomes" id="UP000000539">
    <property type="component" value="Chromosome 19"/>
</dbReference>
<dbReference type="Pfam" id="PF04950">
    <property type="entry name" value="RIBIOP_C"/>
    <property type="match status" value="1"/>
</dbReference>
<feature type="region of interest" description="Disordered" evidence="8">
    <location>
        <begin position="917"/>
        <end position="936"/>
    </location>
</feature>
<feature type="compositionally biased region" description="Basic and acidic residues" evidence="8">
    <location>
        <begin position="1061"/>
        <end position="1070"/>
    </location>
</feature>
<feature type="coiled-coil region" evidence="7">
    <location>
        <begin position="1348"/>
        <end position="1375"/>
    </location>
</feature>
<dbReference type="GeneTree" id="ENSGT00940000155300"/>
<dbReference type="SMART" id="SM01362">
    <property type="entry name" value="DUF663"/>
    <property type="match status" value="1"/>
</dbReference>
<feature type="region of interest" description="Disordered" evidence="8">
    <location>
        <begin position="402"/>
        <end position="452"/>
    </location>
</feature>
<comment type="similarity">
    <text evidence="5">Belongs to the TRAFAC class translation factor GTPase superfamily. Bms1-like GTPase family. TSR1 subfamily.</text>
</comment>
<dbReference type="Gene3D" id="1.25.40.10">
    <property type="entry name" value="Tetratricopeptide repeat domain"/>
    <property type="match status" value="1"/>
</dbReference>
<protein>
    <recommendedName>
        <fullName evidence="6">Pre-rRNA-processing protein TSR1 homolog</fullName>
    </recommendedName>
</protein>
<comment type="function">
    <text evidence="4">Required during maturation of the 40S ribosomal subunit in the nucleolus.</text>
</comment>
<feature type="region of interest" description="Disordered" evidence="8">
    <location>
        <begin position="948"/>
        <end position="1133"/>
    </location>
</feature>
<evidence type="ECO:0000313" key="10">
    <source>
        <dbReference type="Ensembl" id="ENSGALP00010043809.1"/>
    </source>
</evidence>
<comment type="subcellular location">
    <subcellularLocation>
        <location evidence="1">Nucleus</location>
        <location evidence="1">Nucleolus</location>
    </subcellularLocation>
</comment>
<feature type="region of interest" description="Disordered" evidence="8">
    <location>
        <begin position="316"/>
        <end position="337"/>
    </location>
</feature>
<dbReference type="InterPro" id="IPR039761">
    <property type="entry name" value="Bms1/Tsr1"/>
</dbReference>
<dbReference type="InterPro" id="IPR007034">
    <property type="entry name" value="BMS1_TSR1_C"/>
</dbReference>
<proteinExistence type="evidence at protein level"/>
<feature type="compositionally biased region" description="Acidic residues" evidence="8">
    <location>
        <begin position="407"/>
        <end position="430"/>
    </location>
</feature>
<evidence type="ECO:0007829" key="12">
    <source>
        <dbReference type="PeptideAtlas" id="A0A8V1ANL1"/>
    </source>
</evidence>
<dbReference type="Pfam" id="PF08142">
    <property type="entry name" value="AARP2CN"/>
    <property type="match status" value="1"/>
</dbReference>
<dbReference type="Ensembl" id="ENSGALT00010071118.1">
    <property type="protein sequence ID" value="ENSGALP00010043809.1"/>
    <property type="gene ID" value="ENSGALG00010029402.1"/>
</dbReference>
<dbReference type="InterPro" id="IPR030387">
    <property type="entry name" value="G_Bms1/Tsr1_dom"/>
</dbReference>
<feature type="compositionally biased region" description="Basic and acidic residues" evidence="8">
    <location>
        <begin position="1106"/>
        <end position="1118"/>
    </location>
</feature>
<keyword evidence="3" id="KW-0539">Nucleus</keyword>
<name>A0A8V1ANL1_CHICK</name>
<dbReference type="SMART" id="SM00785">
    <property type="entry name" value="AARP2CN"/>
    <property type="match status" value="1"/>
</dbReference>
<dbReference type="PROSITE" id="PS51714">
    <property type="entry name" value="G_BMS1"/>
    <property type="match status" value="1"/>
</dbReference>
<reference evidence="10" key="1">
    <citation type="submission" date="2020-11" db="EMBL/GenBank/DDBJ databases">
        <title>Gallus gallus (Chicken) genome, bGalGal1, GRCg7b, maternal haplotype autosomes + Z &amp; W.</title>
        <authorList>
            <person name="Warren W."/>
            <person name="Formenti G."/>
            <person name="Fedrigo O."/>
            <person name="Haase B."/>
            <person name="Mountcastle J."/>
            <person name="Balacco J."/>
            <person name="Tracey A."/>
            <person name="Schneider V."/>
            <person name="Okimoto R."/>
            <person name="Cheng H."/>
            <person name="Hawken R."/>
            <person name="Howe K."/>
            <person name="Jarvis E.D."/>
        </authorList>
    </citation>
    <scope>NUCLEOTIDE SEQUENCE [LARGE SCALE GENOMIC DNA]</scope>
    <source>
        <strain evidence="10">Broiler</strain>
    </source>
</reference>
<evidence type="ECO:0000256" key="3">
    <source>
        <dbReference type="ARBA" id="ARBA00023242"/>
    </source>
</evidence>